<dbReference type="EMBL" id="VUNQ01000066">
    <property type="protein sequence ID" value="MSU03340.1"/>
    <property type="molecule type" value="Genomic_DNA"/>
</dbReference>
<keyword evidence="2" id="KW-1185">Reference proteome</keyword>
<protein>
    <submittedName>
        <fullName evidence="1">Uncharacterized protein</fullName>
    </submittedName>
</protein>
<accession>A0A6N7Y5L3</accession>
<proteinExistence type="predicted"/>
<organism evidence="1 2">
    <name type="scientific">Tissierella pigra</name>
    <dbReference type="NCBI Taxonomy" id="2607614"/>
    <lineage>
        <taxon>Bacteria</taxon>
        <taxon>Bacillati</taxon>
        <taxon>Bacillota</taxon>
        <taxon>Tissierellia</taxon>
        <taxon>Tissierellales</taxon>
        <taxon>Tissierellaceae</taxon>
        <taxon>Tissierella</taxon>
    </lineage>
</organism>
<comment type="caution">
    <text evidence="1">The sequence shown here is derived from an EMBL/GenBank/DDBJ whole genome shotgun (WGS) entry which is preliminary data.</text>
</comment>
<dbReference type="AlphaFoldDB" id="A0A6N7Y5L3"/>
<name>A0A6N7Y5L3_9FIRM</name>
<evidence type="ECO:0000313" key="2">
    <source>
        <dbReference type="Proteomes" id="UP000469523"/>
    </source>
</evidence>
<dbReference type="Proteomes" id="UP000469523">
    <property type="component" value="Unassembled WGS sequence"/>
</dbReference>
<gene>
    <name evidence="1" type="ORF">FYJ83_17930</name>
</gene>
<reference evidence="1 2" key="1">
    <citation type="submission" date="2019-09" db="EMBL/GenBank/DDBJ databases">
        <title>In-depth cultivation of the pig gut microbiome towards novel bacterial diversity and tailored functional studies.</title>
        <authorList>
            <person name="Wylensek D."/>
            <person name="Hitch T.C.A."/>
            <person name="Clavel T."/>
        </authorList>
    </citation>
    <scope>NUCLEOTIDE SEQUENCE [LARGE SCALE GENOMIC DNA]</scope>
    <source>
        <strain evidence="1 2">WCA3-693-APC-4?</strain>
    </source>
</reference>
<evidence type="ECO:0000313" key="1">
    <source>
        <dbReference type="EMBL" id="MSU03340.1"/>
    </source>
</evidence>
<sequence length="84" mass="9741">MNITKKIFFFLILVVILGFGLSEFMPRERKIEKIDTRLRVGSGDDMTGLLLEQIISTSQEMNIDNLHTTEKNEDILLDFTFKDC</sequence>